<reference evidence="2" key="1">
    <citation type="journal article" date="2023" name="GigaByte">
        <title>Genome assembly of the bearded iris, Iris pallida Lam.</title>
        <authorList>
            <person name="Bruccoleri R.E."/>
            <person name="Oakeley E.J."/>
            <person name="Faust A.M.E."/>
            <person name="Altorfer M."/>
            <person name="Dessus-Babus S."/>
            <person name="Burckhardt D."/>
            <person name="Oertli M."/>
            <person name="Naumann U."/>
            <person name="Petersen F."/>
            <person name="Wong J."/>
        </authorList>
    </citation>
    <scope>NUCLEOTIDE SEQUENCE</scope>
    <source>
        <strain evidence="2">GSM-AAB239-AS_SAM_17_03QT</strain>
    </source>
</reference>
<evidence type="ECO:0000256" key="1">
    <source>
        <dbReference type="SAM" id="Phobius"/>
    </source>
</evidence>
<organism evidence="2 3">
    <name type="scientific">Iris pallida</name>
    <name type="common">Sweet iris</name>
    <dbReference type="NCBI Taxonomy" id="29817"/>
    <lineage>
        <taxon>Eukaryota</taxon>
        <taxon>Viridiplantae</taxon>
        <taxon>Streptophyta</taxon>
        <taxon>Embryophyta</taxon>
        <taxon>Tracheophyta</taxon>
        <taxon>Spermatophyta</taxon>
        <taxon>Magnoliopsida</taxon>
        <taxon>Liliopsida</taxon>
        <taxon>Asparagales</taxon>
        <taxon>Iridaceae</taxon>
        <taxon>Iridoideae</taxon>
        <taxon>Irideae</taxon>
        <taxon>Iris</taxon>
    </lineage>
</organism>
<comment type="caution">
    <text evidence="2">The sequence shown here is derived from an EMBL/GenBank/DDBJ whole genome shotgun (WGS) entry which is preliminary data.</text>
</comment>
<accession>A0AAX6FKX3</accession>
<keyword evidence="3" id="KW-1185">Reference proteome</keyword>
<evidence type="ECO:0000313" key="3">
    <source>
        <dbReference type="Proteomes" id="UP001140949"/>
    </source>
</evidence>
<name>A0AAX6FKX3_IRIPA</name>
<feature type="transmembrane region" description="Helical" evidence="1">
    <location>
        <begin position="6"/>
        <end position="27"/>
    </location>
</feature>
<dbReference type="Proteomes" id="UP001140949">
    <property type="component" value="Unassembled WGS sequence"/>
</dbReference>
<evidence type="ECO:0000313" key="2">
    <source>
        <dbReference type="EMBL" id="KAJ6817000.1"/>
    </source>
</evidence>
<reference evidence="2" key="2">
    <citation type="submission" date="2023-04" db="EMBL/GenBank/DDBJ databases">
        <authorList>
            <person name="Bruccoleri R.E."/>
            <person name="Oakeley E.J."/>
            <person name="Faust A.-M."/>
            <person name="Dessus-Babus S."/>
            <person name="Altorfer M."/>
            <person name="Burckhardt D."/>
            <person name="Oertli M."/>
            <person name="Naumann U."/>
            <person name="Petersen F."/>
            <person name="Wong J."/>
        </authorList>
    </citation>
    <scope>NUCLEOTIDE SEQUENCE</scope>
    <source>
        <strain evidence="2">GSM-AAB239-AS_SAM_17_03QT</strain>
        <tissue evidence="2">Leaf</tissue>
    </source>
</reference>
<sequence>MYFLPAIFILQCLCNVLCCICIMWVTLVSSLHRGGHGGCRSLSDALFPSTLVVSN</sequence>
<proteinExistence type="predicted"/>
<protein>
    <submittedName>
        <fullName evidence="2">Inter alpha-trypsin inhibitor, heavy chain 4-like</fullName>
    </submittedName>
</protein>
<dbReference type="EMBL" id="JANAVB010027999">
    <property type="protein sequence ID" value="KAJ6817000.1"/>
    <property type="molecule type" value="Genomic_DNA"/>
</dbReference>
<dbReference type="AlphaFoldDB" id="A0AAX6FKX3"/>
<gene>
    <name evidence="2" type="ORF">M6B38_413950</name>
</gene>
<keyword evidence="1" id="KW-0472">Membrane</keyword>
<keyword evidence="1" id="KW-1133">Transmembrane helix</keyword>
<keyword evidence="1" id="KW-0812">Transmembrane</keyword>